<protein>
    <submittedName>
        <fullName evidence="2">Uncharacterized protein</fullName>
    </submittedName>
</protein>
<feature type="region of interest" description="Disordered" evidence="1">
    <location>
        <begin position="144"/>
        <end position="314"/>
    </location>
</feature>
<dbReference type="EMBL" id="NMPR01000193">
    <property type="protein sequence ID" value="KAA8628301.1"/>
    <property type="molecule type" value="Genomic_DNA"/>
</dbReference>
<feature type="compositionally biased region" description="Acidic residues" evidence="1">
    <location>
        <begin position="121"/>
        <end position="132"/>
    </location>
</feature>
<feature type="compositionally biased region" description="Pro residues" evidence="1">
    <location>
        <begin position="20"/>
        <end position="31"/>
    </location>
</feature>
<feature type="region of interest" description="Disordered" evidence="1">
    <location>
        <begin position="118"/>
        <end position="137"/>
    </location>
</feature>
<proteinExistence type="predicted"/>
<sequence>MSRSRSNSNGDFASSLFPGGIPPPPPPPIPHPTGRLRRHRKGKKKLVADKRFGHTNPPKPTTTTHALNAAPSPKPTTTWSAARRTAKAPLIHDQAAEAPKDERFDLDRKDLEARLRKLLVADDDEDEEVEEDLPPRLNAFAVVKKTAGSKAANKQRTQDTSYRPPSKLDEPESESEEGGSEWDVVPGDLPAFSHSQISPVTKVLPPRPPLQPLHVPQPPPPPPIPNKPNPKSKLKRKRTEDPTYWPSKDNQEESSFDDSDSDDESDKKGVKEALKQKEIKLGNIKTDKNVGKRVLAERQQPQPQEKSPEHDTRTWKNMIGGDGPCEAVSFTCVSGRDGGATGEFGVEEGGEGAVDLRFGVGFRNEGLSVGLNGVGSSRGGGGCVGGTGFLVRSPGSLGRLRRVSGRGITGIMAGGGGLGAPEGKGVDISSLRLLGYRP</sequence>
<reference evidence="2 3" key="1">
    <citation type="submission" date="2017-07" db="EMBL/GenBank/DDBJ databases">
        <title>Genome sequence of the Sordaria macrospora wild type strain R19027.</title>
        <authorList>
            <person name="Nowrousian M."/>
            <person name="Teichert I."/>
            <person name="Kueck U."/>
        </authorList>
    </citation>
    <scope>NUCLEOTIDE SEQUENCE [LARGE SCALE GENOMIC DNA]</scope>
    <source>
        <strain evidence="2 3">R19027</strain>
        <tissue evidence="2">Mycelium</tissue>
    </source>
</reference>
<name>A0A8S8ZHS9_SORMA</name>
<dbReference type="AlphaFoldDB" id="A0A8S8ZHS9"/>
<feature type="region of interest" description="Disordered" evidence="1">
    <location>
        <begin position="1"/>
        <end position="108"/>
    </location>
</feature>
<organism evidence="2 3">
    <name type="scientific">Sordaria macrospora</name>
    <dbReference type="NCBI Taxonomy" id="5147"/>
    <lineage>
        <taxon>Eukaryota</taxon>
        <taxon>Fungi</taxon>
        <taxon>Dikarya</taxon>
        <taxon>Ascomycota</taxon>
        <taxon>Pezizomycotina</taxon>
        <taxon>Sordariomycetes</taxon>
        <taxon>Sordariomycetidae</taxon>
        <taxon>Sordariales</taxon>
        <taxon>Sordariaceae</taxon>
        <taxon>Sordaria</taxon>
    </lineage>
</organism>
<feature type="compositionally biased region" description="Polar residues" evidence="1">
    <location>
        <begin position="1"/>
        <end position="12"/>
    </location>
</feature>
<feature type="compositionally biased region" description="Basic residues" evidence="1">
    <location>
        <begin position="34"/>
        <end position="45"/>
    </location>
</feature>
<feature type="compositionally biased region" description="Basic and acidic residues" evidence="1">
    <location>
        <begin position="94"/>
        <end position="108"/>
    </location>
</feature>
<accession>A0A8S8ZHS9</accession>
<evidence type="ECO:0000256" key="1">
    <source>
        <dbReference type="SAM" id="MobiDB-lite"/>
    </source>
</evidence>
<evidence type="ECO:0000313" key="2">
    <source>
        <dbReference type="EMBL" id="KAA8628301.1"/>
    </source>
</evidence>
<dbReference type="Proteomes" id="UP000433876">
    <property type="component" value="Unassembled WGS sequence"/>
</dbReference>
<comment type="caution">
    <text evidence="2">The sequence shown here is derived from an EMBL/GenBank/DDBJ whole genome shotgun (WGS) entry which is preliminary data.</text>
</comment>
<evidence type="ECO:0000313" key="3">
    <source>
        <dbReference type="Proteomes" id="UP000433876"/>
    </source>
</evidence>
<feature type="compositionally biased region" description="Acidic residues" evidence="1">
    <location>
        <begin position="171"/>
        <end position="180"/>
    </location>
</feature>
<dbReference type="VEuPathDB" id="FungiDB:SMAC_08805"/>
<feature type="compositionally biased region" description="Polar residues" evidence="1">
    <location>
        <begin position="152"/>
        <end position="163"/>
    </location>
</feature>
<feature type="compositionally biased region" description="Acidic residues" evidence="1">
    <location>
        <begin position="252"/>
        <end position="264"/>
    </location>
</feature>
<feature type="compositionally biased region" description="Pro residues" evidence="1">
    <location>
        <begin position="205"/>
        <end position="228"/>
    </location>
</feature>
<gene>
    <name evidence="2" type="ORF">SMACR_08805</name>
</gene>
<feature type="compositionally biased region" description="Basic and acidic residues" evidence="1">
    <location>
        <begin position="265"/>
        <end position="296"/>
    </location>
</feature>